<dbReference type="PANTHER" id="PTHR45778">
    <property type="entry name" value="PURPLE ACID PHOSPHATASE-RELATED"/>
    <property type="match status" value="1"/>
</dbReference>
<accession>B8LQ97</accession>
<dbReference type="EMBL" id="EF678036">
    <property type="protein sequence ID" value="ABR17827.1"/>
    <property type="molecule type" value="mRNA"/>
</dbReference>
<feature type="signal peptide" evidence="7">
    <location>
        <begin position="1"/>
        <end position="27"/>
    </location>
</feature>
<organism evidence="12">
    <name type="scientific">Picea sitchensis</name>
    <name type="common">Sitka spruce</name>
    <name type="synonym">Pinus sitchensis</name>
    <dbReference type="NCBI Taxonomy" id="3332"/>
    <lineage>
        <taxon>Eukaryota</taxon>
        <taxon>Viridiplantae</taxon>
        <taxon>Streptophyta</taxon>
        <taxon>Embryophyta</taxon>
        <taxon>Tracheophyta</taxon>
        <taxon>Spermatophyta</taxon>
        <taxon>Pinopsida</taxon>
        <taxon>Pinidae</taxon>
        <taxon>Conifers I</taxon>
        <taxon>Pinales</taxon>
        <taxon>Pinaceae</taxon>
        <taxon>Picea</taxon>
    </lineage>
</organism>
<evidence type="ECO:0000256" key="2">
    <source>
        <dbReference type="ARBA" id="ARBA00008723"/>
    </source>
</evidence>
<comment type="similarity">
    <text evidence="2 7">Belongs to the metallophosphoesterase superfamily. Purple acid phosphatase family.</text>
</comment>
<keyword evidence="4" id="KW-0964">Secreted</keyword>
<dbReference type="PANTHER" id="PTHR45778:SF3">
    <property type="entry name" value="PURPLE ACID PHOSPHATASE"/>
    <property type="match status" value="1"/>
</dbReference>
<comment type="subcellular location">
    <subcellularLocation>
        <location evidence="1">Secreted</location>
    </subcellularLocation>
</comment>
<dbReference type="InterPro" id="IPR025733">
    <property type="entry name" value="PAPs_C"/>
</dbReference>
<feature type="domain" description="Purple acid phosphatase C-terminal" evidence="9">
    <location>
        <begin position="578"/>
        <end position="634"/>
    </location>
</feature>
<dbReference type="GO" id="GO:0046872">
    <property type="term" value="F:metal ion binding"/>
    <property type="evidence" value="ECO:0007669"/>
    <property type="project" value="InterPro"/>
</dbReference>
<evidence type="ECO:0000259" key="8">
    <source>
        <dbReference type="Pfam" id="PF00149"/>
    </source>
</evidence>
<keyword evidence="6" id="KW-0325">Glycoprotein</keyword>
<dbReference type="CDD" id="cd00839">
    <property type="entry name" value="MPP_PAPs"/>
    <property type="match status" value="1"/>
</dbReference>
<feature type="domain" description="Purple acid phosphatase Fn3-like" evidence="11">
    <location>
        <begin position="88"/>
        <end position="213"/>
    </location>
</feature>
<dbReference type="GO" id="GO:0005576">
    <property type="term" value="C:extracellular region"/>
    <property type="evidence" value="ECO:0007669"/>
    <property type="project" value="UniProtKB-SubCell"/>
</dbReference>
<dbReference type="Pfam" id="PF16656">
    <property type="entry name" value="Pur_ac_phosph_N"/>
    <property type="match status" value="1"/>
</dbReference>
<protein>
    <recommendedName>
        <fullName evidence="7">Purple acid phosphatase</fullName>
        <ecNumber evidence="7">3.1.3.2</ecNumber>
    </recommendedName>
</protein>
<evidence type="ECO:0000259" key="10">
    <source>
        <dbReference type="Pfam" id="PF16656"/>
    </source>
</evidence>
<name>B8LQ97_PICSI</name>
<dbReference type="Pfam" id="PF00149">
    <property type="entry name" value="Metallophos"/>
    <property type="match status" value="1"/>
</dbReference>
<dbReference type="OMA" id="HPLLCHY"/>
<feature type="domain" description="Calcineurin-like phosphoesterase" evidence="8">
    <location>
        <begin position="333"/>
        <end position="546"/>
    </location>
</feature>
<evidence type="ECO:0000259" key="11">
    <source>
        <dbReference type="Pfam" id="PF17808"/>
    </source>
</evidence>
<dbReference type="Pfam" id="PF14008">
    <property type="entry name" value="Metallophos_C"/>
    <property type="match status" value="1"/>
</dbReference>
<dbReference type="SUPFAM" id="SSF49363">
    <property type="entry name" value="Purple acid phosphatase, N-terminal domain"/>
    <property type="match status" value="1"/>
</dbReference>
<reference evidence="12" key="1">
    <citation type="submission" date="2007-06" db="EMBL/GenBank/DDBJ databases">
        <title>Full length cDNA sequences from Sitka Spruce (Picea sitchensis).</title>
        <authorList>
            <person name="Ralph S.G."/>
            <person name="Chun H.E."/>
            <person name="Liao N."/>
            <person name="Ali J."/>
            <person name="Reid K."/>
            <person name="Kolosova N."/>
            <person name="Cooper N."/>
            <person name="Cullis C."/>
            <person name="Jancsik S."/>
            <person name="Moore R."/>
            <person name="Mayo M."/>
            <person name="Wagner S."/>
            <person name="Holt R.A."/>
            <person name="Jones S.J.M."/>
            <person name="Marra M.A."/>
            <person name="Ritland C.E."/>
            <person name="Ritland K."/>
            <person name="Bohlmann J."/>
        </authorList>
    </citation>
    <scope>NUCLEOTIDE SEQUENCE</scope>
    <source>
        <tissue evidence="12">Bark</tissue>
    </source>
</reference>
<evidence type="ECO:0000256" key="1">
    <source>
        <dbReference type="ARBA" id="ARBA00004613"/>
    </source>
</evidence>
<dbReference type="InterPro" id="IPR015914">
    <property type="entry name" value="PAPs_N"/>
</dbReference>
<keyword evidence="5 7" id="KW-0732">Signal</keyword>
<evidence type="ECO:0000313" key="12">
    <source>
        <dbReference type="EMBL" id="ABR17827.1"/>
    </source>
</evidence>
<dbReference type="InterPro" id="IPR029052">
    <property type="entry name" value="Metallo-depent_PP-like"/>
</dbReference>
<feature type="chain" id="PRO_5005124030" description="Purple acid phosphatase" evidence="7">
    <location>
        <begin position="28"/>
        <end position="641"/>
    </location>
</feature>
<dbReference type="InterPro" id="IPR004843">
    <property type="entry name" value="Calcineurin-like_PHP"/>
</dbReference>
<feature type="domain" description="Purple acid phosphatase N-terminal" evidence="10">
    <location>
        <begin position="220"/>
        <end position="318"/>
    </location>
</feature>
<dbReference type="EC" id="3.1.3.2" evidence="7"/>
<dbReference type="InterPro" id="IPR008963">
    <property type="entry name" value="Purple_acid_Pase-like_N"/>
</dbReference>
<evidence type="ECO:0000256" key="4">
    <source>
        <dbReference type="ARBA" id="ARBA00022525"/>
    </source>
</evidence>
<dbReference type="AlphaFoldDB" id="B8LQ97"/>
<evidence type="ECO:0000256" key="5">
    <source>
        <dbReference type="ARBA" id="ARBA00022729"/>
    </source>
</evidence>
<comment type="catalytic activity">
    <reaction evidence="7">
        <text>a phosphate monoester + H2O = an alcohol + phosphate</text>
        <dbReference type="Rhea" id="RHEA:15017"/>
        <dbReference type="ChEBI" id="CHEBI:15377"/>
        <dbReference type="ChEBI" id="CHEBI:30879"/>
        <dbReference type="ChEBI" id="CHEBI:43474"/>
        <dbReference type="ChEBI" id="CHEBI:67140"/>
        <dbReference type="EC" id="3.1.3.2"/>
    </reaction>
</comment>
<dbReference type="InterPro" id="IPR041792">
    <property type="entry name" value="MPP_PAP"/>
</dbReference>
<dbReference type="Gene3D" id="3.60.21.10">
    <property type="match status" value="1"/>
</dbReference>
<dbReference type="Gene3D" id="2.60.40.380">
    <property type="entry name" value="Purple acid phosphatase-like, N-terminal"/>
    <property type="match status" value="1"/>
</dbReference>
<proteinExistence type="evidence at transcript level"/>
<evidence type="ECO:0000256" key="3">
    <source>
        <dbReference type="ARBA" id="ARBA00011738"/>
    </source>
</evidence>
<keyword evidence="7" id="KW-0378">Hydrolase</keyword>
<dbReference type="InterPro" id="IPR040974">
    <property type="entry name" value="Fn3_PAP"/>
</dbReference>
<dbReference type="SUPFAM" id="SSF56300">
    <property type="entry name" value="Metallo-dependent phosphatases"/>
    <property type="match status" value="1"/>
</dbReference>
<dbReference type="Pfam" id="PF17808">
    <property type="entry name" value="fn3_PAP"/>
    <property type="match status" value="1"/>
</dbReference>
<evidence type="ECO:0000256" key="7">
    <source>
        <dbReference type="RuleBase" id="RU361203"/>
    </source>
</evidence>
<comment type="subunit">
    <text evidence="3">Homodimer.</text>
</comment>
<sequence length="641" mass="71713">MGSWQHGISSTTMHKLTAFMFLLIVCSQSIRDGGRERSGYERKAMQTKMKKNSFGSIPRRRILSCPGFNPYLKLSVDPPGPLKDVQELNITISGVHTPLASDWIAILSPYSVNDTYCPGVKRMYVETGDIASLPLLCQYPLKFQFLLADPDYLTCKKKQCQRSIGRWCLWSTCSGTISARVVNIRTDIRIMFFGGGFDFPCILANSELLKFANPRAPLYGHLSSMDSSSTVMRLTWISGDGKPQYVHYGDGKLALSTVATFTPNDLCDSFVSPAVDFGWHNPGFIHTALLDGLLPSKSYLYKYGSDEVGWSTTTIFSTPPAVGSNQLTFVTYGDMGKAERDGFGEHYIQPGALQVIDAVEREVHAGKIDMILHIGDISYATGFLAEWDFFLEMIGPVASRVPYMTAIGNHERDFPKSGSYYEGPDSGGECGVPYEMYFQMPVNGKDKPWYSMEHGPVHFTIMSTEHPWDIGSDQFNWIKADLASVDRKRTPWLIFAGHRPQYSSLEGGFIFSTIIPAVDVHFRLVIEPLLLFYQVDLALWGHVHNYERTCAVNNSQCLNYPMRDHGGIDNYKSSTYSAPVHVIIGMSGFELDSFITMTKSWSLVRISEFGYVKVHATTGKILVQFKLPDGRIADQFSLSRS</sequence>
<evidence type="ECO:0000256" key="6">
    <source>
        <dbReference type="ARBA" id="ARBA00023180"/>
    </source>
</evidence>
<dbReference type="GO" id="GO:0003993">
    <property type="term" value="F:acid phosphatase activity"/>
    <property type="evidence" value="ECO:0007669"/>
    <property type="project" value="UniProtKB-EC"/>
</dbReference>
<evidence type="ECO:0000259" key="9">
    <source>
        <dbReference type="Pfam" id="PF14008"/>
    </source>
</evidence>